<evidence type="ECO:0000313" key="2">
    <source>
        <dbReference type="Proteomes" id="UP000013117"/>
    </source>
</evidence>
<protein>
    <recommendedName>
        <fullName evidence="3">Bacterial Ig domain-containing protein</fullName>
    </recommendedName>
</protein>
<keyword evidence="2" id="KW-1185">Reference proteome</keyword>
<dbReference type="InterPro" id="IPR013783">
    <property type="entry name" value="Ig-like_fold"/>
</dbReference>
<accession>N8Y6W7</accession>
<sequence length="45" mass="4628">PTNDTTPSISGTAEAGSTVTVVIKDGANTVTVTAVGFSFYFFEIN</sequence>
<organism evidence="1 2">
    <name type="scientific">Acinetobacter gerneri DSM 14967 = CIP 107464 = MTCC 9824</name>
    <dbReference type="NCBI Taxonomy" id="1120926"/>
    <lineage>
        <taxon>Bacteria</taxon>
        <taxon>Pseudomonadati</taxon>
        <taxon>Pseudomonadota</taxon>
        <taxon>Gammaproteobacteria</taxon>
        <taxon>Moraxellales</taxon>
        <taxon>Moraxellaceae</taxon>
        <taxon>Acinetobacter</taxon>
    </lineage>
</organism>
<evidence type="ECO:0008006" key="3">
    <source>
        <dbReference type="Google" id="ProtNLM"/>
    </source>
</evidence>
<gene>
    <name evidence="1" type="ORF">F960_03362</name>
</gene>
<dbReference type="AlphaFoldDB" id="N8Y6W7"/>
<dbReference type="Gene3D" id="2.60.40.10">
    <property type="entry name" value="Immunoglobulins"/>
    <property type="match status" value="1"/>
</dbReference>
<name>N8Y6W7_9GAMM</name>
<reference evidence="1 2" key="1">
    <citation type="submission" date="2013-02" db="EMBL/GenBank/DDBJ databases">
        <title>The Genome Sequence of Acinetobacter gerneri CIP 107464.</title>
        <authorList>
            <consortium name="The Broad Institute Genome Sequencing Platform"/>
            <consortium name="The Broad Institute Genome Sequencing Center for Infectious Disease"/>
            <person name="Cerqueira G."/>
            <person name="Feldgarden M."/>
            <person name="Courvalin P."/>
            <person name="Perichon B."/>
            <person name="Grillot-Courvalin C."/>
            <person name="Clermont D."/>
            <person name="Rocha E."/>
            <person name="Yoon E.-J."/>
            <person name="Nemec A."/>
            <person name="Walker B."/>
            <person name="Young S.K."/>
            <person name="Zeng Q."/>
            <person name="Gargeya S."/>
            <person name="Fitzgerald M."/>
            <person name="Haas B."/>
            <person name="Abouelleil A."/>
            <person name="Alvarado L."/>
            <person name="Arachchi H.M."/>
            <person name="Berlin A.M."/>
            <person name="Chapman S.B."/>
            <person name="Dewar J."/>
            <person name="Goldberg J."/>
            <person name="Griggs A."/>
            <person name="Gujja S."/>
            <person name="Hansen M."/>
            <person name="Howarth C."/>
            <person name="Imamovic A."/>
            <person name="Larimer J."/>
            <person name="McCowan C."/>
            <person name="Murphy C."/>
            <person name="Neiman D."/>
            <person name="Pearson M."/>
            <person name="Priest M."/>
            <person name="Roberts A."/>
            <person name="Saif S."/>
            <person name="Shea T."/>
            <person name="Sisk P."/>
            <person name="Sykes S."/>
            <person name="Wortman J."/>
            <person name="Nusbaum C."/>
            <person name="Birren B."/>
        </authorList>
    </citation>
    <scope>NUCLEOTIDE SEQUENCE [LARGE SCALE GENOMIC DNA]</scope>
    <source>
        <strain evidence="1 2">CIP 107464</strain>
    </source>
</reference>
<dbReference type="Proteomes" id="UP000013117">
    <property type="component" value="Unassembled WGS sequence"/>
</dbReference>
<proteinExistence type="predicted"/>
<comment type="caution">
    <text evidence="1">The sequence shown here is derived from an EMBL/GenBank/DDBJ whole genome shotgun (WGS) entry which is preliminary data.</text>
</comment>
<feature type="non-terminal residue" evidence="1">
    <location>
        <position position="1"/>
    </location>
</feature>
<evidence type="ECO:0000313" key="1">
    <source>
        <dbReference type="EMBL" id="ENV32507.1"/>
    </source>
</evidence>
<dbReference type="HOGENOM" id="CLU_3208937_0_0_6"/>
<dbReference type="EMBL" id="APPN01000079">
    <property type="protein sequence ID" value="ENV32507.1"/>
    <property type="molecule type" value="Genomic_DNA"/>
</dbReference>